<dbReference type="Pfam" id="PF01585">
    <property type="entry name" value="G-patch"/>
    <property type="match status" value="1"/>
</dbReference>
<gene>
    <name evidence="10" type="ORF">Zmor_009500</name>
</gene>
<dbReference type="PROSITE" id="PS50174">
    <property type="entry name" value="G_PATCH"/>
    <property type="match status" value="1"/>
</dbReference>
<dbReference type="InterPro" id="IPR045211">
    <property type="entry name" value="TFP11/STIP/Ntr1"/>
</dbReference>
<evidence type="ECO:0000256" key="1">
    <source>
        <dbReference type="ARBA" id="ARBA00004123"/>
    </source>
</evidence>
<dbReference type="AlphaFoldDB" id="A0AA38IL62"/>
<evidence type="ECO:0000256" key="8">
    <source>
        <dbReference type="SAM" id="MobiDB-lite"/>
    </source>
</evidence>
<dbReference type="InterPro" id="IPR022159">
    <property type="entry name" value="STIP/TFIP11_N"/>
</dbReference>
<dbReference type="GO" id="GO:0000390">
    <property type="term" value="P:spliceosomal complex disassembly"/>
    <property type="evidence" value="ECO:0007669"/>
    <property type="project" value="InterPro"/>
</dbReference>
<name>A0AA38IL62_9CUCU</name>
<accession>A0AA38IL62</accession>
<evidence type="ECO:0000259" key="9">
    <source>
        <dbReference type="PROSITE" id="PS50174"/>
    </source>
</evidence>
<dbReference type="PANTHER" id="PTHR23329:SF1">
    <property type="entry name" value="TUFTELIN-INTERACTING PROTEIN 11"/>
    <property type="match status" value="1"/>
</dbReference>
<reference evidence="10" key="1">
    <citation type="journal article" date="2023" name="G3 (Bethesda)">
        <title>Whole genome assemblies of Zophobas morio and Tenebrio molitor.</title>
        <authorList>
            <person name="Kaur S."/>
            <person name="Stinson S.A."/>
            <person name="diCenzo G.C."/>
        </authorList>
    </citation>
    <scope>NUCLEOTIDE SEQUENCE</scope>
    <source>
        <strain evidence="10">QUZm001</strain>
    </source>
</reference>
<comment type="caution">
    <text evidence="10">The sequence shown here is derived from an EMBL/GenBank/DDBJ whole genome shotgun (WGS) entry which is preliminary data.</text>
</comment>
<dbReference type="Pfam" id="PF12457">
    <property type="entry name" value="TIP_N"/>
    <property type="match status" value="1"/>
</dbReference>
<evidence type="ECO:0000256" key="3">
    <source>
        <dbReference type="ARBA" id="ARBA00022664"/>
    </source>
</evidence>
<dbReference type="PANTHER" id="PTHR23329">
    <property type="entry name" value="TUFTELIN-INTERACTING PROTEIN 11-RELATED"/>
    <property type="match status" value="1"/>
</dbReference>
<dbReference type="GO" id="GO:0071008">
    <property type="term" value="C:U2-type post-mRNA release spliceosomal complex"/>
    <property type="evidence" value="ECO:0007669"/>
    <property type="project" value="TreeGrafter"/>
</dbReference>
<dbReference type="PIRSF" id="PIRSF017706">
    <property type="entry name" value="TFIP11"/>
    <property type="match status" value="1"/>
</dbReference>
<evidence type="ECO:0000256" key="4">
    <source>
        <dbReference type="ARBA" id="ARBA00022728"/>
    </source>
</evidence>
<dbReference type="InterPro" id="IPR024933">
    <property type="entry name" value="TFP11"/>
</dbReference>
<protein>
    <recommendedName>
        <fullName evidence="9">G-patch domain-containing protein</fullName>
    </recommendedName>
</protein>
<keyword evidence="11" id="KW-1185">Reference proteome</keyword>
<dbReference type="Proteomes" id="UP001168821">
    <property type="component" value="Unassembled WGS sequence"/>
</dbReference>
<evidence type="ECO:0000256" key="7">
    <source>
        <dbReference type="PIRNR" id="PIRNR017706"/>
    </source>
</evidence>
<keyword evidence="5 7" id="KW-0508">mRNA splicing</keyword>
<comment type="subcellular location">
    <subcellularLocation>
        <location evidence="1 7">Nucleus</location>
    </subcellularLocation>
</comment>
<keyword evidence="4 7" id="KW-0747">Spliceosome</keyword>
<comment type="similarity">
    <text evidence="2 7">Belongs to the TFP11/STIP family.</text>
</comment>
<organism evidence="10 11">
    <name type="scientific">Zophobas morio</name>
    <dbReference type="NCBI Taxonomy" id="2755281"/>
    <lineage>
        <taxon>Eukaryota</taxon>
        <taxon>Metazoa</taxon>
        <taxon>Ecdysozoa</taxon>
        <taxon>Arthropoda</taxon>
        <taxon>Hexapoda</taxon>
        <taxon>Insecta</taxon>
        <taxon>Pterygota</taxon>
        <taxon>Neoptera</taxon>
        <taxon>Endopterygota</taxon>
        <taxon>Coleoptera</taxon>
        <taxon>Polyphaga</taxon>
        <taxon>Cucujiformia</taxon>
        <taxon>Tenebrionidae</taxon>
        <taxon>Zophobas</taxon>
    </lineage>
</organism>
<feature type="compositionally biased region" description="Basic and acidic residues" evidence="8">
    <location>
        <begin position="94"/>
        <end position="107"/>
    </location>
</feature>
<dbReference type="SMART" id="SM00443">
    <property type="entry name" value="G_patch"/>
    <property type="match status" value="1"/>
</dbReference>
<evidence type="ECO:0000313" key="11">
    <source>
        <dbReference type="Proteomes" id="UP001168821"/>
    </source>
</evidence>
<dbReference type="InterPro" id="IPR022783">
    <property type="entry name" value="GCFC_dom"/>
</dbReference>
<dbReference type="EMBL" id="JALNTZ010000003">
    <property type="protein sequence ID" value="KAJ3657715.1"/>
    <property type="molecule type" value="Genomic_DNA"/>
</dbReference>
<keyword evidence="3 7" id="KW-0507">mRNA processing</keyword>
<keyword evidence="6 7" id="KW-0539">Nucleus</keyword>
<proteinExistence type="inferred from homology"/>
<evidence type="ECO:0000256" key="5">
    <source>
        <dbReference type="ARBA" id="ARBA00023187"/>
    </source>
</evidence>
<feature type="domain" description="G-patch" evidence="9">
    <location>
        <begin position="143"/>
        <end position="189"/>
    </location>
</feature>
<evidence type="ECO:0000313" key="10">
    <source>
        <dbReference type="EMBL" id="KAJ3657715.1"/>
    </source>
</evidence>
<dbReference type="GO" id="GO:0003676">
    <property type="term" value="F:nucleic acid binding"/>
    <property type="evidence" value="ECO:0007669"/>
    <property type="project" value="InterPro"/>
</dbReference>
<dbReference type="InterPro" id="IPR000467">
    <property type="entry name" value="G_patch_dom"/>
</dbReference>
<sequence>MSDDEMEKFEITDYDLDNEFFRGRKKLTKHQQIYGVWADDSDNDEDERPSFKSRKPKNYSAPIGFVAGGVQQAGKKKEEKEAESDDEKPTTSFKTRDSSSDEEDKPRAGFGAVSEPSGEIAGLRGKNNKGGASLGVGNWERHTKGIGAKLLLQMGFQPGKGLGKDLQGISAPVEAHLRKGRGAIGAYGPEKPAAPPKKKEIQEDVEDDDKSDHKWKKSDMVKKKTRYYYRSVDDVIEKGKRPGAFRNMGAASELSKVKVIDMTGPQQRVLSGYHALSGLKAPPGVEHFEDVVHKKCSNFALPEIQHNLDVLVDMCEQDIIRIDRGTRHNQDRIVALKNEQENLKLLVKKEDELVDNLKSVIEIVDKLLDPSLGLSLLQVAQIFDNLQDNHYEEFIRYELGELAPGLVGPLLTSALASWSPLTNPKQYMDVFGRWKDILDKPRQRGTLEGNNMGIQPYDSLLWHTWMPVMRICVSAWNPKDCDPLITLIETWMPLLPQWILDNIYDQLIMPKIQAEVNEWNPLRDIIPIHVWIHPWIPLLDARLQTVIYPIIQEKLGAALTNWHPSDKSAKPILKPWQRVLPEGVFVAFLIKHIVPKLQMCMQNLVINPHQQHLEAWYWVMDWSDMLSVGNMTLILDKFFFPRWRQTLAMWLNHNPNYNEVTEWYTGWKNMLSDELLAQPSIKENFHKALDIMGRAVNMGQQPGAKESISYLNSMEHNTPPPPPPPQIESFAETVRSKPRLYKDMLARNCEERGILFVPIPNKYYEAKQVYRIGSNGLQCYIDQNVVFLSQNNSTWVPTSIPRILDMA</sequence>
<evidence type="ECO:0000256" key="6">
    <source>
        <dbReference type="ARBA" id="ARBA00023242"/>
    </source>
</evidence>
<feature type="region of interest" description="Disordered" evidence="8">
    <location>
        <begin position="32"/>
        <end position="135"/>
    </location>
</feature>
<feature type="region of interest" description="Disordered" evidence="8">
    <location>
        <begin position="183"/>
        <end position="212"/>
    </location>
</feature>
<dbReference type="Pfam" id="PF07842">
    <property type="entry name" value="GCFC"/>
    <property type="match status" value="1"/>
</dbReference>
<evidence type="ECO:0000256" key="2">
    <source>
        <dbReference type="ARBA" id="ARBA00010900"/>
    </source>
</evidence>